<sequence length="32" mass="3342">MSLAQLATLSCVPGATPLRASEESTNESLNCF</sequence>
<reference evidence="1" key="1">
    <citation type="journal article" date="2021" name="Proc. Natl. Acad. Sci. U.S.A.">
        <title>A Catalog of Tens of Thousands of Viruses from Human Metagenomes Reveals Hidden Associations with Chronic Diseases.</title>
        <authorList>
            <person name="Tisza M.J."/>
            <person name="Buck C.B."/>
        </authorList>
    </citation>
    <scope>NUCLEOTIDE SEQUENCE</scope>
    <source>
        <strain evidence="1">Ct2vX3</strain>
    </source>
</reference>
<accession>A0A8S5PZJ0</accession>
<name>A0A8S5PZJ0_9CAUD</name>
<dbReference type="EMBL" id="BK015535">
    <property type="protein sequence ID" value="DAE11684.1"/>
    <property type="molecule type" value="Genomic_DNA"/>
</dbReference>
<organism evidence="1">
    <name type="scientific">Siphoviridae sp. ct2vX3</name>
    <dbReference type="NCBI Taxonomy" id="2825318"/>
    <lineage>
        <taxon>Viruses</taxon>
        <taxon>Duplodnaviria</taxon>
        <taxon>Heunggongvirae</taxon>
        <taxon>Uroviricota</taxon>
        <taxon>Caudoviricetes</taxon>
    </lineage>
</organism>
<protein>
    <submittedName>
        <fullName evidence="1">Uncharacterized protein</fullName>
    </submittedName>
</protein>
<proteinExistence type="predicted"/>
<evidence type="ECO:0000313" key="1">
    <source>
        <dbReference type="EMBL" id="DAE11684.1"/>
    </source>
</evidence>